<comment type="caution">
    <text evidence="2">The sequence shown here is derived from an EMBL/GenBank/DDBJ whole genome shotgun (WGS) entry which is preliminary data.</text>
</comment>
<evidence type="ECO:0000313" key="3">
    <source>
        <dbReference type="Proteomes" id="UP000299102"/>
    </source>
</evidence>
<sequence>MTAVPRYAGFCGPFSSGRRASSVSPSRSPRAGGSDDPLSRCDYPESTANTLSEQRSKCSYQDLDCHVRGLEENVKSGLWDCQLVCLTAGRPGVLSFGDPTLELDSRAVYFIQSGGLKPNPGPTETDGVTGSF</sequence>
<feature type="compositionally biased region" description="Low complexity" evidence="1">
    <location>
        <begin position="15"/>
        <end position="34"/>
    </location>
</feature>
<evidence type="ECO:0000256" key="1">
    <source>
        <dbReference type="SAM" id="MobiDB-lite"/>
    </source>
</evidence>
<gene>
    <name evidence="2" type="ORF">EVAR_44707_1</name>
</gene>
<evidence type="ECO:0000313" key="2">
    <source>
        <dbReference type="EMBL" id="GBP62852.1"/>
    </source>
</evidence>
<dbReference type="AlphaFoldDB" id="A0A4C1XIP6"/>
<organism evidence="2 3">
    <name type="scientific">Eumeta variegata</name>
    <name type="common">Bagworm moth</name>
    <name type="synonym">Eumeta japonica</name>
    <dbReference type="NCBI Taxonomy" id="151549"/>
    <lineage>
        <taxon>Eukaryota</taxon>
        <taxon>Metazoa</taxon>
        <taxon>Ecdysozoa</taxon>
        <taxon>Arthropoda</taxon>
        <taxon>Hexapoda</taxon>
        <taxon>Insecta</taxon>
        <taxon>Pterygota</taxon>
        <taxon>Neoptera</taxon>
        <taxon>Endopterygota</taxon>
        <taxon>Lepidoptera</taxon>
        <taxon>Glossata</taxon>
        <taxon>Ditrysia</taxon>
        <taxon>Tineoidea</taxon>
        <taxon>Psychidae</taxon>
        <taxon>Oiketicinae</taxon>
        <taxon>Eumeta</taxon>
    </lineage>
</organism>
<reference evidence="2 3" key="1">
    <citation type="journal article" date="2019" name="Commun. Biol.">
        <title>The bagworm genome reveals a unique fibroin gene that provides high tensile strength.</title>
        <authorList>
            <person name="Kono N."/>
            <person name="Nakamura H."/>
            <person name="Ohtoshi R."/>
            <person name="Tomita M."/>
            <person name="Numata K."/>
            <person name="Arakawa K."/>
        </authorList>
    </citation>
    <scope>NUCLEOTIDE SEQUENCE [LARGE SCALE GENOMIC DNA]</scope>
</reference>
<protein>
    <submittedName>
        <fullName evidence="2">Uncharacterized protein</fullName>
    </submittedName>
</protein>
<name>A0A4C1XIP6_EUMVA</name>
<proteinExistence type="predicted"/>
<accession>A0A4C1XIP6</accession>
<feature type="region of interest" description="Disordered" evidence="1">
    <location>
        <begin position="1"/>
        <end position="48"/>
    </location>
</feature>
<keyword evidence="3" id="KW-1185">Reference proteome</keyword>
<dbReference type="Proteomes" id="UP000299102">
    <property type="component" value="Unassembled WGS sequence"/>
</dbReference>
<dbReference type="EMBL" id="BGZK01000851">
    <property type="protein sequence ID" value="GBP62852.1"/>
    <property type="molecule type" value="Genomic_DNA"/>
</dbReference>